<evidence type="ECO:0000259" key="11">
    <source>
        <dbReference type="Pfam" id="PF23233"/>
    </source>
</evidence>
<dbReference type="PANTHER" id="PTHR11246">
    <property type="entry name" value="PRE-MRNA SPLICING FACTOR"/>
    <property type="match status" value="1"/>
</dbReference>
<dbReference type="GO" id="GO:0000974">
    <property type="term" value="C:Prp19 complex"/>
    <property type="evidence" value="ECO:0007669"/>
    <property type="project" value="TreeGrafter"/>
</dbReference>
<comment type="similarity">
    <text evidence="2">Belongs to the crooked-neck family.</text>
</comment>
<dbReference type="PANTHER" id="PTHR11246:SF5">
    <property type="entry name" value="PRE-MRNA-SPLICING FACTOR SYF1"/>
    <property type="match status" value="1"/>
</dbReference>
<reference evidence="12 13" key="1">
    <citation type="journal article" date="2011" name="Proc. Natl. Acad. Sci. U.S.A.">
        <title>Comparative genomics of xylose-fermenting fungi for enhanced biofuel production.</title>
        <authorList>
            <person name="Wohlbach D.J."/>
            <person name="Kuo A."/>
            <person name="Sato T.K."/>
            <person name="Potts K.M."/>
            <person name="Salamov A.A."/>
            <person name="LaButti K.M."/>
            <person name="Sun H."/>
            <person name="Clum A."/>
            <person name="Pangilinan J.L."/>
            <person name="Lindquist E.A."/>
            <person name="Lucas S."/>
            <person name="Lapidus A."/>
            <person name="Jin M."/>
            <person name="Gunawan C."/>
            <person name="Balan V."/>
            <person name="Dale B.E."/>
            <person name="Jeffries T.W."/>
            <person name="Zinkel R."/>
            <person name="Barry K.W."/>
            <person name="Grigoriev I.V."/>
            <person name="Gasch A.P."/>
        </authorList>
    </citation>
    <scope>NUCLEOTIDE SEQUENCE [LARGE SCALE GENOMIC DNA]</scope>
    <source>
        <strain evidence="13">ATCC 10573 / BCRC 21748 / CBS 615 / JCM 9827 / NBRC 10315 / NRRL Y-1498 / VKM Y-70</strain>
    </source>
</reference>
<evidence type="ECO:0000256" key="6">
    <source>
        <dbReference type="ARBA" id="ARBA00023187"/>
    </source>
</evidence>
<feature type="domain" description="Pre-mRNA-splicing factor Syf1-like N-terminal HAT-repeats" evidence="11">
    <location>
        <begin position="17"/>
        <end position="175"/>
    </location>
</feature>
<keyword evidence="13" id="KW-1185">Reference proteome</keyword>
<dbReference type="GO" id="GO:0000349">
    <property type="term" value="P:generation of catalytic spliceosome for first transesterification step"/>
    <property type="evidence" value="ECO:0007669"/>
    <property type="project" value="TreeGrafter"/>
</dbReference>
<dbReference type="eggNOG" id="KOG2047">
    <property type="taxonomic scope" value="Eukaryota"/>
</dbReference>
<keyword evidence="7" id="KW-0539">Nucleus</keyword>
<keyword evidence="4" id="KW-0747">Spliceosome</keyword>
<dbReference type="GO" id="GO:0071007">
    <property type="term" value="C:U2-type catalytic step 2 spliceosome"/>
    <property type="evidence" value="ECO:0007669"/>
    <property type="project" value="TreeGrafter"/>
</dbReference>
<dbReference type="GeneID" id="18249720"/>
<dbReference type="InterPro" id="IPR056350">
    <property type="entry name" value="HAT_Syf1_central"/>
</dbReference>
<evidence type="ECO:0000256" key="5">
    <source>
        <dbReference type="ARBA" id="ARBA00022737"/>
    </source>
</evidence>
<dbReference type="InterPro" id="IPR003107">
    <property type="entry name" value="HAT"/>
</dbReference>
<evidence type="ECO:0000259" key="10">
    <source>
        <dbReference type="Pfam" id="PF23231"/>
    </source>
</evidence>
<dbReference type="STRING" id="590646.G3AZW5"/>
<evidence type="ECO:0000256" key="2">
    <source>
        <dbReference type="ARBA" id="ARBA00008644"/>
    </source>
</evidence>
<comment type="subcellular location">
    <subcellularLocation>
        <location evidence="1">Nucleus</location>
    </subcellularLocation>
</comment>
<dbReference type="Pfam" id="PF23231">
    <property type="entry name" value="HAT_Syf1_CNRKL1_C"/>
    <property type="match status" value="1"/>
</dbReference>
<keyword evidence="5" id="KW-0677">Repeat</keyword>
<feature type="domain" description="Pre-mRNA-splicing factor SYF1 central HAT repeats" evidence="9">
    <location>
        <begin position="249"/>
        <end position="352"/>
    </location>
</feature>
<evidence type="ECO:0000256" key="7">
    <source>
        <dbReference type="ARBA" id="ARBA00023242"/>
    </source>
</evidence>
<dbReference type="EMBL" id="GL996514">
    <property type="protein sequence ID" value="EGV65257.1"/>
    <property type="molecule type" value="Genomic_DNA"/>
</dbReference>
<dbReference type="Pfam" id="PF23220">
    <property type="entry name" value="HAT_Syf1_M"/>
    <property type="match status" value="1"/>
</dbReference>
<dbReference type="InterPro" id="IPR055433">
    <property type="entry name" value="HAT_Syf1-like_N"/>
</dbReference>
<dbReference type="InterPro" id="IPR045075">
    <property type="entry name" value="Syf1-like"/>
</dbReference>
<keyword evidence="3" id="KW-0507">mRNA processing</keyword>
<dbReference type="GO" id="GO:0071014">
    <property type="term" value="C:post-mRNA release spliceosomal complex"/>
    <property type="evidence" value="ECO:0007669"/>
    <property type="project" value="TreeGrafter"/>
</dbReference>
<evidence type="ECO:0000313" key="12">
    <source>
        <dbReference type="EMBL" id="EGV65257.1"/>
    </source>
</evidence>
<name>G3AZW5_CANTC</name>
<feature type="domain" description="Pre-mRNA-splicing factor Syf1/CRNKL1-like C-terminal HAT-repeats" evidence="10">
    <location>
        <begin position="364"/>
        <end position="687"/>
    </location>
</feature>
<evidence type="ECO:0000259" key="9">
    <source>
        <dbReference type="Pfam" id="PF23220"/>
    </source>
</evidence>
<organism evidence="13">
    <name type="scientific">Candida tenuis (strain ATCC 10573 / BCRC 21748 / CBS 615 / JCM 9827 / NBRC 10315 / NRRL Y-1498 / VKM Y-70)</name>
    <name type="common">Yeast</name>
    <name type="synonym">Yamadazyma tenuis</name>
    <dbReference type="NCBI Taxonomy" id="590646"/>
    <lineage>
        <taxon>Eukaryota</taxon>
        <taxon>Fungi</taxon>
        <taxon>Dikarya</taxon>
        <taxon>Ascomycota</taxon>
        <taxon>Saccharomycotina</taxon>
        <taxon>Pichiomycetes</taxon>
        <taxon>Debaryomycetaceae</taxon>
        <taxon>Yamadazyma</taxon>
    </lineage>
</organism>
<protein>
    <recommendedName>
        <fullName evidence="8">Pre-mRNA-splicing factor SYF1</fullName>
    </recommendedName>
</protein>
<proteinExistence type="inferred from homology"/>
<gene>
    <name evidence="12" type="ORF">CANTEDRAFT_133563</name>
</gene>
<evidence type="ECO:0000256" key="4">
    <source>
        <dbReference type="ARBA" id="ARBA00022728"/>
    </source>
</evidence>
<evidence type="ECO:0000256" key="3">
    <source>
        <dbReference type="ARBA" id="ARBA00022664"/>
    </source>
</evidence>
<dbReference type="InterPro" id="IPR011990">
    <property type="entry name" value="TPR-like_helical_dom_sf"/>
</dbReference>
<dbReference type="SMART" id="SM00386">
    <property type="entry name" value="HAT"/>
    <property type="match status" value="6"/>
</dbReference>
<dbReference type="AlphaFoldDB" id="G3AZW5"/>
<accession>G3AZW5</accession>
<dbReference type="Proteomes" id="UP000000707">
    <property type="component" value="Unassembled WGS sequence"/>
</dbReference>
<dbReference type="HOGENOM" id="CLU_007736_3_0_1"/>
<dbReference type="Gene3D" id="1.25.40.10">
    <property type="entry name" value="Tetratricopeptide repeat domain"/>
    <property type="match status" value="3"/>
</dbReference>
<dbReference type="OrthoDB" id="10067343at2759"/>
<sequence length="709" mass="84743">MRKPIPVGECLSLDNLDLEVKILKDPQNKYLWLKYAEESRLFRQKVIILERAICQFTSSHKYEDTKEFWELYITLVLKRMESLNSHDHKSQFQVVNHLFKRCLMCTSDVMMWCKYLSFLNKQVDVPFILNEYVECLRIVPFEKHYMIWPVFLQFAETLSKYDTKLATQIMLRFINHGKYDIHHLVKLASWNERDGTDCVMRIFKTGDYSNDDWKLVLEYIKDESFILRFLQEFPEDHSYGYIKLVESVDSIETKKHYYNEALDTCPSVFDFTTVYESYLSFLEDSTLAEDPSDYDVDHFEKLINERQIMINNIYLKDDFNNLDSWFNRFEIYQSQNDTNNLLKTFVKAITSINPLTVYSNEGHRLCDIWVKYAKTYSEKGDLKTAHLIYSKSTQSKFKSVDELVNIYINWSKMYVDNGQIEDGLKLLEDILFKKEDISKSMKLWSYYFEVLEINIDDIDRITASYYKMIELKYATPLMIFQFAKFLQDEGRVKESYKIYEIGLKEFNDSRIRFEIYNNYLVQSIKFNEDKERIRDLFDKCLIELPNELVKPIIVLYSEFEYDNGLIIKAFNIVNDFIMSTSLDPIDLILLLSSKYHNNVDLRQWFEKWLTLKLTKESLMKLLKEFIKFEIANKQYDRVRTLYEYSHSNINYTFKDWEDFELEYGNESTFKKMLRFKTKLKETAADPVGFVMGSSTTSKPSNPDIIDIDM</sequence>
<dbReference type="Pfam" id="PF23233">
    <property type="entry name" value="HAT_Syf1_CNRKL1_N"/>
    <property type="match status" value="1"/>
</dbReference>
<dbReference type="KEGG" id="cten:18249720"/>
<dbReference type="InterPro" id="IPR055430">
    <property type="entry name" value="HAT_Syf1_CNRKL1_C"/>
</dbReference>
<evidence type="ECO:0000313" key="13">
    <source>
        <dbReference type="Proteomes" id="UP000000707"/>
    </source>
</evidence>
<evidence type="ECO:0000256" key="8">
    <source>
        <dbReference type="ARBA" id="ARBA00039472"/>
    </source>
</evidence>
<keyword evidence="6" id="KW-0508">mRNA splicing</keyword>
<dbReference type="SUPFAM" id="SSF48452">
    <property type="entry name" value="TPR-like"/>
    <property type="match status" value="2"/>
</dbReference>
<evidence type="ECO:0000256" key="1">
    <source>
        <dbReference type="ARBA" id="ARBA00004123"/>
    </source>
</evidence>